<name>A0A0A6P5Y5_9GAMM</name>
<dbReference type="CDD" id="cd18760">
    <property type="entry name" value="PIN_MtVapC3-like"/>
    <property type="match status" value="1"/>
</dbReference>
<dbReference type="SUPFAM" id="SSF88723">
    <property type="entry name" value="PIN domain-like"/>
    <property type="match status" value="1"/>
</dbReference>
<dbReference type="EMBL" id="JSZA02000069">
    <property type="protein sequence ID" value="KHD05847.1"/>
    <property type="molecule type" value="Genomic_DNA"/>
</dbReference>
<evidence type="ECO:0000313" key="1">
    <source>
        <dbReference type="EMBL" id="KHD05847.1"/>
    </source>
</evidence>
<comment type="caution">
    <text evidence="1">The sequence shown here is derived from an EMBL/GenBank/DDBJ whole genome shotgun (WGS) entry which is preliminary data.</text>
</comment>
<reference evidence="1 2" key="1">
    <citation type="journal article" date="2016" name="Front. Microbiol.">
        <title>Single-Cell (Meta-)Genomics of a Dimorphic Candidatus Thiomargarita nelsonii Reveals Genomic Plasticity.</title>
        <authorList>
            <person name="Flood B.E."/>
            <person name="Fliss P."/>
            <person name="Jones D.S."/>
            <person name="Dick G.J."/>
            <person name="Jain S."/>
            <person name="Kaster A.K."/>
            <person name="Winkel M."/>
            <person name="Mussmann M."/>
            <person name="Bailey J."/>
        </authorList>
    </citation>
    <scope>NUCLEOTIDE SEQUENCE [LARGE SCALE GENOMIC DNA]</scope>
    <source>
        <strain evidence="1">Hydrate Ridge</strain>
    </source>
</reference>
<dbReference type="AlphaFoldDB" id="A0A0A6P5Y5"/>
<gene>
    <name evidence="1" type="ORF">PN36_17845</name>
</gene>
<protein>
    <submittedName>
        <fullName evidence="1">Twitching motility protein PilT</fullName>
    </submittedName>
</protein>
<evidence type="ECO:0000313" key="2">
    <source>
        <dbReference type="Proteomes" id="UP000030428"/>
    </source>
</evidence>
<organism evidence="1 2">
    <name type="scientific">Candidatus Thiomargarita nelsonii</name>
    <dbReference type="NCBI Taxonomy" id="1003181"/>
    <lineage>
        <taxon>Bacteria</taxon>
        <taxon>Pseudomonadati</taxon>
        <taxon>Pseudomonadota</taxon>
        <taxon>Gammaproteobacteria</taxon>
        <taxon>Thiotrichales</taxon>
        <taxon>Thiotrichaceae</taxon>
        <taxon>Thiomargarita</taxon>
    </lineage>
</organism>
<dbReference type="InterPro" id="IPR029060">
    <property type="entry name" value="PIN-like_dom_sf"/>
</dbReference>
<keyword evidence="2" id="KW-1185">Reference proteome</keyword>
<dbReference type="Gene3D" id="3.40.50.1010">
    <property type="entry name" value="5'-nuclease"/>
    <property type="match status" value="1"/>
</dbReference>
<proteinExistence type="predicted"/>
<accession>A0A0A6P5Y5</accession>
<sequence length="129" mass="14857">MILPESSIWIDYFNGKMTPKTELLEEVLAMGEALVGDLILTHVLQGFRDEGDFQRAKHLLTCLPFREILGQEVAWQSAQNYRLLRQRGITIRNTMNVIIGTFCIVNRIRLLQNNNDFMPMVEHLGLTVL</sequence>
<dbReference type="Proteomes" id="UP000030428">
    <property type="component" value="Unassembled WGS sequence"/>
</dbReference>